<dbReference type="InParanoid" id="D8R459"/>
<dbReference type="InterPro" id="IPR004326">
    <property type="entry name" value="Mlo"/>
</dbReference>
<evidence type="ECO:0000256" key="4">
    <source>
        <dbReference type="ARBA" id="ARBA00022821"/>
    </source>
</evidence>
<dbReference type="STRING" id="88036.D8R459"/>
<dbReference type="EMBL" id="GL377660">
    <property type="protein sequence ID" value="EFJ09714.1"/>
    <property type="molecule type" value="Genomic_DNA"/>
</dbReference>
<dbReference type="FunCoup" id="D8R459">
    <property type="interactions" value="102"/>
</dbReference>
<dbReference type="HOGENOM" id="CLU_024720_2_1_1"/>
<dbReference type="Pfam" id="PF03094">
    <property type="entry name" value="Mlo"/>
    <property type="match status" value="1"/>
</dbReference>
<evidence type="ECO:0000256" key="1">
    <source>
        <dbReference type="ARBA" id="ARBA00004141"/>
    </source>
</evidence>
<dbReference type="AlphaFoldDB" id="D8R459"/>
<dbReference type="EMBL" id="GL377571">
    <property type="protein sequence ID" value="EFJ33057.1"/>
    <property type="molecule type" value="Genomic_DNA"/>
</dbReference>
<keyword evidence="6 8" id="KW-0472">Membrane</keyword>
<dbReference type="GO" id="GO:0006952">
    <property type="term" value="P:defense response"/>
    <property type="evidence" value="ECO:0007669"/>
    <property type="project" value="UniProtKB-KW"/>
</dbReference>
<protein>
    <recommendedName>
        <fullName evidence="8">MLO-like protein</fullName>
    </recommendedName>
</protein>
<evidence type="ECO:0000256" key="5">
    <source>
        <dbReference type="ARBA" id="ARBA00022989"/>
    </source>
</evidence>
<evidence type="ECO:0000313" key="12">
    <source>
        <dbReference type="Proteomes" id="UP000001514"/>
    </source>
</evidence>
<dbReference type="GO" id="GO:0016020">
    <property type="term" value="C:membrane"/>
    <property type="evidence" value="ECO:0007669"/>
    <property type="project" value="UniProtKB-SubCell"/>
</dbReference>
<dbReference type="KEGG" id="smo:SELMODRAFT_85054"/>
<comment type="domain">
    <text evidence="8">The C-terminus contains a calmodulin-binding domain, which binds calmodulin in a calcium-dependent fashion.</text>
</comment>
<reference evidence="11 12" key="1">
    <citation type="journal article" date="2011" name="Science">
        <title>The Selaginella genome identifies genetic changes associated with the evolution of vascular plants.</title>
        <authorList>
            <person name="Banks J.A."/>
            <person name="Nishiyama T."/>
            <person name="Hasebe M."/>
            <person name="Bowman J.L."/>
            <person name="Gribskov M."/>
            <person name="dePamphilis C."/>
            <person name="Albert V.A."/>
            <person name="Aono N."/>
            <person name="Aoyama T."/>
            <person name="Ambrose B.A."/>
            <person name="Ashton N.W."/>
            <person name="Axtell M.J."/>
            <person name="Barker E."/>
            <person name="Barker M.S."/>
            <person name="Bennetzen J.L."/>
            <person name="Bonawitz N.D."/>
            <person name="Chapple C."/>
            <person name="Cheng C."/>
            <person name="Correa L.G."/>
            <person name="Dacre M."/>
            <person name="DeBarry J."/>
            <person name="Dreyer I."/>
            <person name="Elias M."/>
            <person name="Engstrom E.M."/>
            <person name="Estelle M."/>
            <person name="Feng L."/>
            <person name="Finet C."/>
            <person name="Floyd S.K."/>
            <person name="Frommer W.B."/>
            <person name="Fujita T."/>
            <person name="Gramzow L."/>
            <person name="Gutensohn M."/>
            <person name="Harholt J."/>
            <person name="Hattori M."/>
            <person name="Heyl A."/>
            <person name="Hirai T."/>
            <person name="Hiwatashi Y."/>
            <person name="Ishikawa M."/>
            <person name="Iwata M."/>
            <person name="Karol K.G."/>
            <person name="Koehler B."/>
            <person name="Kolukisaoglu U."/>
            <person name="Kubo M."/>
            <person name="Kurata T."/>
            <person name="Lalonde S."/>
            <person name="Li K."/>
            <person name="Li Y."/>
            <person name="Litt A."/>
            <person name="Lyons E."/>
            <person name="Manning G."/>
            <person name="Maruyama T."/>
            <person name="Michael T.P."/>
            <person name="Mikami K."/>
            <person name="Miyazaki S."/>
            <person name="Morinaga S."/>
            <person name="Murata T."/>
            <person name="Mueller-Roeber B."/>
            <person name="Nelson D.R."/>
            <person name="Obara M."/>
            <person name="Oguri Y."/>
            <person name="Olmstead R.G."/>
            <person name="Onodera N."/>
            <person name="Petersen B.L."/>
            <person name="Pils B."/>
            <person name="Prigge M."/>
            <person name="Rensing S.A."/>
            <person name="Riano-Pachon D.M."/>
            <person name="Roberts A.W."/>
            <person name="Sato Y."/>
            <person name="Scheller H.V."/>
            <person name="Schulz B."/>
            <person name="Schulz C."/>
            <person name="Shakirov E.V."/>
            <person name="Shibagaki N."/>
            <person name="Shinohara N."/>
            <person name="Shippen D.E."/>
            <person name="Soerensen I."/>
            <person name="Sotooka R."/>
            <person name="Sugimoto N."/>
            <person name="Sugita M."/>
            <person name="Sumikawa N."/>
            <person name="Tanurdzic M."/>
            <person name="Theissen G."/>
            <person name="Ulvskov P."/>
            <person name="Wakazuki S."/>
            <person name="Weng J.K."/>
            <person name="Willats W.W."/>
            <person name="Wipf D."/>
            <person name="Wolf P.G."/>
            <person name="Yang L."/>
            <person name="Zimmer A.D."/>
            <person name="Zhu Q."/>
            <person name="Mitros T."/>
            <person name="Hellsten U."/>
            <person name="Loque D."/>
            <person name="Otillar R."/>
            <person name="Salamov A."/>
            <person name="Schmutz J."/>
            <person name="Shapiro H."/>
            <person name="Lindquist E."/>
            <person name="Lucas S."/>
            <person name="Rokhsar D."/>
            <person name="Grigoriev I.V."/>
        </authorList>
    </citation>
    <scope>NUCLEOTIDE SEQUENCE [LARGE SCALE GENOMIC DNA]</scope>
</reference>
<feature type="transmembrane region" description="Helical" evidence="9">
    <location>
        <begin position="368"/>
        <end position="392"/>
    </location>
</feature>
<feature type="transmembrane region" description="Helical" evidence="9">
    <location>
        <begin position="154"/>
        <end position="175"/>
    </location>
</feature>
<accession>D8R459</accession>
<organism evidence="12">
    <name type="scientific">Selaginella moellendorffii</name>
    <name type="common">Spikemoss</name>
    <dbReference type="NCBI Taxonomy" id="88036"/>
    <lineage>
        <taxon>Eukaryota</taxon>
        <taxon>Viridiplantae</taxon>
        <taxon>Streptophyta</taxon>
        <taxon>Embryophyta</taxon>
        <taxon>Tracheophyta</taxon>
        <taxon>Lycopodiopsida</taxon>
        <taxon>Selaginellales</taxon>
        <taxon>Selaginellaceae</taxon>
        <taxon>Selaginella</taxon>
    </lineage>
</organism>
<evidence type="ECO:0000256" key="3">
    <source>
        <dbReference type="ARBA" id="ARBA00022692"/>
    </source>
</evidence>
<keyword evidence="5 8" id="KW-1133">Transmembrane helix</keyword>
<feature type="transmembrane region" description="Helical" evidence="9">
    <location>
        <begin position="412"/>
        <end position="432"/>
    </location>
</feature>
<feature type="transmembrane region" description="Helical" evidence="9">
    <location>
        <begin position="20"/>
        <end position="38"/>
    </location>
</feature>
<evidence type="ECO:0000256" key="9">
    <source>
        <dbReference type="SAM" id="Phobius"/>
    </source>
</evidence>
<comment type="similarity">
    <text evidence="2 8">Belongs to the MLO family.</text>
</comment>
<dbReference type="OMA" id="HESYHAK"/>
<keyword evidence="12" id="KW-1185">Reference proteome</keyword>
<dbReference type="KEGG" id="smo:SELMODRAFT_129559"/>
<dbReference type="PANTHER" id="PTHR31942">
    <property type="entry name" value="MLO-LIKE PROTEIN 1"/>
    <property type="match status" value="1"/>
</dbReference>
<feature type="transmembrane region" description="Helical" evidence="9">
    <location>
        <begin position="68"/>
        <end position="86"/>
    </location>
</feature>
<keyword evidence="8" id="KW-0112">Calmodulin-binding</keyword>
<proteinExistence type="inferred from homology"/>
<dbReference type="Gramene" id="EFJ33057">
    <property type="protein sequence ID" value="EFJ33057"/>
    <property type="gene ID" value="SELMODRAFT_85054"/>
</dbReference>
<gene>
    <name evidence="8" type="primary">MLO</name>
    <name evidence="10" type="ORF">SELMODRAFT_129559</name>
    <name evidence="11" type="ORF">SELMODRAFT_85054</name>
</gene>
<dbReference type="Gramene" id="EFJ09714">
    <property type="protein sequence ID" value="EFJ09714"/>
    <property type="gene ID" value="SELMODRAFT_129559"/>
</dbReference>
<name>D8R459_SELML</name>
<comment type="function">
    <text evidence="8">May be involved in modulation of pathogen defense and leaf cell death.</text>
</comment>
<evidence type="ECO:0000313" key="10">
    <source>
        <dbReference type="EMBL" id="EFJ09714.1"/>
    </source>
</evidence>
<evidence type="ECO:0000256" key="2">
    <source>
        <dbReference type="ARBA" id="ARBA00006574"/>
    </source>
</evidence>
<dbReference type="eggNOG" id="KOG0017">
    <property type="taxonomic scope" value="Eukaryota"/>
</dbReference>
<sequence>MAGGGGSDPSTNTRSLEYTPTWAVAAVCFMFVIVSLIGERSLHHLGIWLSRTKRKPLRTALEKMKEELMLLGFISLIITVTASYISKICIRSSFYDKQRMPCKLPHKGDATYDRMMGTSLLEIPRRELASTAHSCPKEHEPFVSFLGLEQLHRFIFVMAVTHVIYSCLTMLLAIMKVYSWRPWEQEAFAHADNQENLAALTRNLTLKRQSTFVACQTSTPGASNRLLLYFICFFRQFGLSVTKPDYLALRMGFLTAHDTSILQKHNLGPKYDFHLYMIRSMEDEFKDIIGISPLLWIFVVLFMLFNVEGTNLYFWISFLPIVMVLVVGTKLQHIIATLALDNSGLSGPLNGFNLRPRDELFWFKRPRLLLRVIHFILFQVGFELATFFWIWWQFGWHSCYMSRRTFVYVRVFSGLLVQILCSYSTLPLYAIVTQVLSQKSLIQRLTSFMHRWARTTKS</sequence>
<evidence type="ECO:0000256" key="8">
    <source>
        <dbReference type="RuleBase" id="RU280816"/>
    </source>
</evidence>
<keyword evidence="3 8" id="KW-0812">Transmembrane</keyword>
<feature type="transmembrane region" description="Helical" evidence="9">
    <location>
        <begin position="288"/>
        <end position="306"/>
    </location>
</feature>
<dbReference type="PANTHER" id="PTHR31942:SF77">
    <property type="entry name" value="MLO-LIKE PROTEIN 14"/>
    <property type="match status" value="1"/>
</dbReference>
<comment type="subcellular location">
    <subcellularLocation>
        <location evidence="1 8">Membrane</location>
        <topology evidence="1 8">Multi-pass membrane protein</topology>
    </subcellularLocation>
</comment>
<evidence type="ECO:0000256" key="6">
    <source>
        <dbReference type="ARBA" id="ARBA00023136"/>
    </source>
</evidence>
<dbReference type="Proteomes" id="UP000001514">
    <property type="component" value="Unassembled WGS sequence"/>
</dbReference>
<dbReference type="GO" id="GO:0005516">
    <property type="term" value="F:calmodulin binding"/>
    <property type="evidence" value="ECO:0007669"/>
    <property type="project" value="UniProtKB-KW"/>
</dbReference>
<keyword evidence="4 8" id="KW-0611">Plant defense</keyword>
<keyword evidence="7 8" id="KW-0568">Pathogenesis-related protein</keyword>
<evidence type="ECO:0000256" key="7">
    <source>
        <dbReference type="ARBA" id="ARBA00023265"/>
    </source>
</evidence>
<evidence type="ECO:0000313" key="11">
    <source>
        <dbReference type="EMBL" id="EFJ33057.1"/>
    </source>
</evidence>
<feature type="transmembrane region" description="Helical" evidence="9">
    <location>
        <begin position="312"/>
        <end position="331"/>
    </location>
</feature>